<organism evidence="1 2">
    <name type="scientific">Larkinella punicea</name>
    <dbReference type="NCBI Taxonomy" id="2315727"/>
    <lineage>
        <taxon>Bacteria</taxon>
        <taxon>Pseudomonadati</taxon>
        <taxon>Bacteroidota</taxon>
        <taxon>Cytophagia</taxon>
        <taxon>Cytophagales</taxon>
        <taxon>Spirosomataceae</taxon>
        <taxon>Larkinella</taxon>
    </lineage>
</organism>
<comment type="caution">
    <text evidence="1">The sequence shown here is derived from an EMBL/GenBank/DDBJ whole genome shotgun (WGS) entry which is preliminary data.</text>
</comment>
<evidence type="ECO:0000313" key="2">
    <source>
        <dbReference type="Proteomes" id="UP000253383"/>
    </source>
</evidence>
<reference evidence="1 2" key="1">
    <citation type="submission" date="2018-07" db="EMBL/GenBank/DDBJ databases">
        <title>Genome analysis of Larkinella rosea.</title>
        <authorList>
            <person name="Zhou Z."/>
            <person name="Wang G."/>
        </authorList>
    </citation>
    <scope>NUCLEOTIDE SEQUENCE [LARGE SCALE GENOMIC DNA]</scope>
    <source>
        <strain evidence="2">zzj9</strain>
    </source>
</reference>
<sequence>MYIPPPRASKFFVNEDEMGVNAPVIHQRIIAKLTIGLGNLYHGNHSIPLEPLPEMMLDFTYSSPTPDVILFDNEADQTRIIIEICHTSGLKHDLAKTIRLIDEDDYGVLEGFVYNYKTDQWFRYRKGDGGLTEPSSFSEILQLDLNSFL</sequence>
<dbReference type="AlphaFoldDB" id="A0A368JI84"/>
<dbReference type="Gene3D" id="3.90.1570.20">
    <property type="match status" value="1"/>
</dbReference>
<dbReference type="OrthoDB" id="954297at2"/>
<dbReference type="Proteomes" id="UP000253383">
    <property type="component" value="Unassembled WGS sequence"/>
</dbReference>
<gene>
    <name evidence="1" type="ORF">DUE52_30145</name>
</gene>
<name>A0A368JI84_9BACT</name>
<dbReference type="EMBL" id="QOWE01000035">
    <property type="protein sequence ID" value="RCR65811.1"/>
    <property type="molecule type" value="Genomic_DNA"/>
</dbReference>
<accession>A0A368JI84</accession>
<proteinExistence type="predicted"/>
<evidence type="ECO:0000313" key="1">
    <source>
        <dbReference type="EMBL" id="RCR65811.1"/>
    </source>
</evidence>
<keyword evidence="2" id="KW-1185">Reference proteome</keyword>
<dbReference type="RefSeq" id="WP_114409862.1">
    <property type="nucleotide sequence ID" value="NZ_QOWE01000035.1"/>
</dbReference>
<protein>
    <recommendedName>
        <fullName evidence="3">Uma2 family endonuclease</fullName>
    </recommendedName>
</protein>
<evidence type="ECO:0008006" key="3">
    <source>
        <dbReference type="Google" id="ProtNLM"/>
    </source>
</evidence>